<dbReference type="Proteomes" id="UP000235916">
    <property type="component" value="Unassembled WGS sequence"/>
</dbReference>
<dbReference type="HAMAP" id="MF_01384">
    <property type="entry name" value="UreD"/>
    <property type="match status" value="1"/>
</dbReference>
<dbReference type="OrthoDB" id="9798842at2"/>
<accession>A0A2N8L291</accession>
<comment type="subunit">
    <text evidence="3">UreD, UreF and UreG form a complex that acts as a GTP-hydrolysis-dependent molecular chaperone, activating the urease apoprotein by helping to assemble the nickel containing metallocenter of UreC. The UreE protein probably delivers the nickel.</text>
</comment>
<sequence>MGWRARLALDYRLEGGRCLLRHRHEGPLRVLKSLYPEGEAICHNVLVHPPSGLVAGDRLEIELSVGEGAHALLSTPGATRFYRSSTGALATQSLQARLAPGARLEWLPLEALAYPGCRALNEARFELAPGAELMAWDLTALGLPKAGQPFAEGQFQQHLEIPGVWLERGLIDGSDALLMDGSLGLAGRRCLASLVFAGGEALSRERRERALEAVRACIEAHPLRDTAGVTAAQERLLVLRVLAPLVEPAFELLRQCRAAWRRELWGLDEASPRLWAM</sequence>
<dbReference type="EMBL" id="POSP01000003">
    <property type="protein sequence ID" value="PND39828.1"/>
    <property type="molecule type" value="Genomic_DNA"/>
</dbReference>
<comment type="subcellular location">
    <subcellularLocation>
        <location evidence="3">Cytoplasm</location>
    </subcellularLocation>
</comment>
<comment type="function">
    <text evidence="3">Required for maturation of urease via the functional incorporation of the urease nickel metallocenter.</text>
</comment>
<comment type="similarity">
    <text evidence="1 3">Belongs to the UreD family.</text>
</comment>
<dbReference type="GO" id="GO:0016151">
    <property type="term" value="F:nickel cation binding"/>
    <property type="evidence" value="ECO:0007669"/>
    <property type="project" value="UniProtKB-UniRule"/>
</dbReference>
<evidence type="ECO:0000313" key="5">
    <source>
        <dbReference type="Proteomes" id="UP000235916"/>
    </source>
</evidence>
<dbReference type="PANTHER" id="PTHR33643">
    <property type="entry name" value="UREASE ACCESSORY PROTEIN D"/>
    <property type="match status" value="1"/>
</dbReference>
<comment type="caution">
    <text evidence="4">The sequence shown here is derived from an EMBL/GenBank/DDBJ whole genome shotgun (WGS) entry which is preliminary data.</text>
</comment>
<gene>
    <name evidence="3" type="primary">ureD</name>
    <name evidence="4" type="ORF">C1O66_18145</name>
</gene>
<dbReference type="PANTHER" id="PTHR33643:SF1">
    <property type="entry name" value="UREASE ACCESSORY PROTEIN D"/>
    <property type="match status" value="1"/>
</dbReference>
<evidence type="ECO:0000313" key="4">
    <source>
        <dbReference type="EMBL" id="PND39828.1"/>
    </source>
</evidence>
<evidence type="ECO:0000256" key="2">
    <source>
        <dbReference type="ARBA" id="ARBA00023186"/>
    </source>
</evidence>
<dbReference type="InterPro" id="IPR002669">
    <property type="entry name" value="UreD"/>
</dbReference>
<dbReference type="GO" id="GO:0005737">
    <property type="term" value="C:cytoplasm"/>
    <property type="evidence" value="ECO:0007669"/>
    <property type="project" value="UniProtKB-SubCell"/>
</dbReference>
<reference evidence="4 5" key="1">
    <citation type="submission" date="2018-01" db="EMBL/GenBank/DDBJ databases">
        <title>Draft genome sequence of Paucibacter aquatile CR182 isolated from freshwater of the Nakdong River.</title>
        <authorList>
            <person name="Choi A."/>
            <person name="Chung E.J."/>
        </authorList>
    </citation>
    <scope>NUCLEOTIDE SEQUENCE [LARGE SCALE GENOMIC DNA]</scope>
    <source>
        <strain evidence="4 5">CR182</strain>
    </source>
</reference>
<keyword evidence="3" id="KW-0963">Cytoplasm</keyword>
<dbReference type="AlphaFoldDB" id="A0A2N8L291"/>
<evidence type="ECO:0000256" key="1">
    <source>
        <dbReference type="ARBA" id="ARBA00007177"/>
    </source>
</evidence>
<keyword evidence="3" id="KW-0996">Nickel insertion</keyword>
<keyword evidence="2 3" id="KW-0143">Chaperone</keyword>
<keyword evidence="5" id="KW-1185">Reference proteome</keyword>
<evidence type="ECO:0000256" key="3">
    <source>
        <dbReference type="HAMAP-Rule" id="MF_01384"/>
    </source>
</evidence>
<name>A0A2N8L291_9BURK</name>
<dbReference type="Pfam" id="PF01774">
    <property type="entry name" value="UreD"/>
    <property type="match status" value="1"/>
</dbReference>
<proteinExistence type="inferred from homology"/>
<organism evidence="4 5">
    <name type="scientific">Kinneretia aquatilis</name>
    <dbReference type="NCBI Taxonomy" id="2070761"/>
    <lineage>
        <taxon>Bacteria</taxon>
        <taxon>Pseudomonadati</taxon>
        <taxon>Pseudomonadota</taxon>
        <taxon>Betaproteobacteria</taxon>
        <taxon>Burkholderiales</taxon>
        <taxon>Sphaerotilaceae</taxon>
        <taxon>Roseateles</taxon>
    </lineage>
</organism>
<dbReference type="RefSeq" id="WP_102769728.1">
    <property type="nucleotide sequence ID" value="NZ_POSP01000003.1"/>
</dbReference>
<protein>
    <recommendedName>
        <fullName evidence="3">Urease accessory protein UreD</fullName>
    </recommendedName>
</protein>